<keyword evidence="5" id="KW-0862">Zinc</keyword>
<accession>A0ABQ0M4B8</accession>
<keyword evidence="3" id="KW-0906">Nuclear pore complex</keyword>
<gene>
    <name evidence="8" type="ORF">MCHLO_14615</name>
</gene>
<dbReference type="PROSITE" id="PS00028">
    <property type="entry name" value="ZINC_FINGER_C2H2_1"/>
    <property type="match status" value="2"/>
</dbReference>
<feature type="compositionally biased region" description="Basic residues" evidence="6">
    <location>
        <begin position="1472"/>
        <end position="1482"/>
    </location>
</feature>
<evidence type="ECO:0000256" key="1">
    <source>
        <dbReference type="ARBA" id="ARBA00004567"/>
    </source>
</evidence>
<keyword evidence="3" id="KW-0653">Protein transport</keyword>
<evidence type="ECO:0000256" key="4">
    <source>
        <dbReference type="ARBA" id="ARBA00023242"/>
    </source>
</evidence>
<feature type="region of interest" description="Disordered" evidence="6">
    <location>
        <begin position="1108"/>
        <end position="1185"/>
    </location>
</feature>
<evidence type="ECO:0000313" key="8">
    <source>
        <dbReference type="EMBL" id="GAT58155.1"/>
    </source>
</evidence>
<feature type="region of interest" description="Disordered" evidence="6">
    <location>
        <begin position="168"/>
        <end position="263"/>
    </location>
</feature>
<feature type="region of interest" description="Disordered" evidence="6">
    <location>
        <begin position="26"/>
        <end position="58"/>
    </location>
</feature>
<dbReference type="Pfam" id="PF13634">
    <property type="entry name" value="Nucleoporin_FG"/>
    <property type="match status" value="2"/>
</dbReference>
<dbReference type="InterPro" id="IPR025574">
    <property type="entry name" value="Nucleoporin_FG_rpt"/>
</dbReference>
<name>A0ABQ0M4B8_MYCCL</name>
<dbReference type="SMART" id="SM00355">
    <property type="entry name" value="ZnF_C2H2"/>
    <property type="match status" value="3"/>
</dbReference>
<feature type="region of interest" description="Disordered" evidence="6">
    <location>
        <begin position="492"/>
        <end position="516"/>
    </location>
</feature>
<feature type="compositionally biased region" description="Pro residues" evidence="6">
    <location>
        <begin position="172"/>
        <end position="182"/>
    </location>
</feature>
<comment type="subcellular location">
    <subcellularLocation>
        <location evidence="1">Nucleus</location>
        <location evidence="1">Nuclear pore complex</location>
    </subcellularLocation>
</comment>
<sequence length="1541" mass="159328">MPPTRTGQSLDGDPLKSTSTVFCAIRANQPKPYDRLSTPTTSSESPSPSPSASSAGGPVRCTFPGCNKIVGRLTDLARHAQSHLSREKARTAGLGAVCPYPGCGVWMLQKSNLKPHMRTHTGEKPLQCDIPGCTYRTGDPASYHKHRVNEQWHRNAKLEFVPKKTKKWTVPIPAPSPQPTRTPSPEAAGFASQSVRVPEQDRIAPVDQAVDQATESTRSLSTAPSVASLDSQEEIDPRRVQSSGRLSSGSSRATPTATKAVRKPFQRASDNVQYASAAAAATSKPSNTRFGRFVYYTYPPVPPPPPPADSLGPPASAGKAYPRCRLGPGIAYMLNPEPSDEVDADLPPADLKQSGRWAFGSRDPDHVNLDQRASPSSVLHDAMSSIFGQPTGTTTPAAGAAPATGLFGQPAASAPATSLFGQPAAAPAAGTGLFGQPAAAPATGGGGLFGSSTTTAPATGGGLFGASTTTQPAAGGGLFGSTATAAPTTGGGLFGSTTAAPTQPAAGGGLFGSTATTSQPATGGLFGASTTAPATGGGLFGASTAAPATGGGLFGASTTAAPATGGGLFGASTATPAATGGGLFGSTNTGLFGAKPAVPGLAPAATIPALGTSTTTPAPGGLFGQSTGLFGAAKPVTPAASSSLFGTTTGGTGLTQPTAPAPATTLGASLLSTSALRAPGAATGTGSNPAVDAQTQFARLNAKIEGIASAWNAQSPHCRFQHIFYNYVAPPQTPAMFGRPANMSDAMWTKAAKENPDPSCLIPTLAVGYEDLRLRVDGQTATSTQHATQLTELKKRIADLSLSQNTNHTRALQLAAAHVRLYQKLLAVVVHLHLLIPAVRGGAVRIEEENIRGMLEEIRADVGVGAAQGNGNGGNRAMAHAGRLRAKIAELWALVGALSAARDTSSNAQATGEWKVVDEEGLARIAQILSEQQAGLVHLTKILQKDLKDLAVVLGKSSVRPGEEGADDQQADMWRTARAGTMGVARRYTISGMPGFWTISDHVDVLRRSLQLMATGGVPYACGVHSVRGEDLGLFYLTRTDEASYIDFSLPFSPEALNALANACEKDGEGGGAGGKLDLRRFATRLDVAACGILDAVAKELLVELESQQTPKSAEKPEEPQIGDGAANPSSDGTLSENTAVAEDAEHSGSINNAGAEGAASGSPDADADEHTAESDGASGRAGSPQALEAQLDVNTPSSGLRAQLCNLSVYGPGTVANVNKNSDTARGEDVIGTLVVVLPTEHEGGALKLEPGDAGGRCRFDSAALLKDQREESAATAVPYVAFFNEVVPSIEPVTSGYRVALTYNLFLSSAKSDANNRRITPALELACETSLRALLADAKWFIEGGLLGLGLAHRYAIPRHYASDQPLKLQMSVLKGADAHFVNTVLRVGLEPHLRLVYRIHEEYADSGWPVQFVMTEDIVYLRFVDADDASADELIQESGHILTKLNPDGTNAPPDPVPTDDDSGWPHGPRTRKQFRKNKPLGAHWIVPPTRKNEARTTFTHDYGGSCDEDSIAGDAALFVQIPAVGDPSRNVLTTGDE</sequence>
<evidence type="ECO:0000256" key="5">
    <source>
        <dbReference type="PROSITE-ProRule" id="PRU00042"/>
    </source>
</evidence>
<evidence type="ECO:0000256" key="2">
    <source>
        <dbReference type="ARBA" id="ARBA00022448"/>
    </source>
</evidence>
<dbReference type="Gene3D" id="1.20.5.170">
    <property type="match status" value="1"/>
</dbReference>
<keyword evidence="2" id="KW-0813">Transport</keyword>
<feature type="compositionally biased region" description="Polar residues" evidence="6">
    <location>
        <begin position="211"/>
        <end position="230"/>
    </location>
</feature>
<dbReference type="InterPro" id="IPR024864">
    <property type="entry name" value="Nup54/Nup57/Nup44"/>
</dbReference>
<dbReference type="Gene3D" id="3.30.160.60">
    <property type="entry name" value="Classic Zinc Finger"/>
    <property type="match status" value="1"/>
</dbReference>
<feature type="compositionally biased region" description="Low complexity" evidence="6">
    <location>
        <begin position="242"/>
        <end position="252"/>
    </location>
</feature>
<feature type="compositionally biased region" description="Low complexity" evidence="6">
    <location>
        <begin position="1154"/>
        <end position="1165"/>
    </location>
</feature>
<dbReference type="Pfam" id="PF13874">
    <property type="entry name" value="Nup54"/>
    <property type="match status" value="1"/>
</dbReference>
<dbReference type="InterPro" id="IPR036236">
    <property type="entry name" value="Znf_C2H2_sf"/>
</dbReference>
<evidence type="ECO:0000256" key="3">
    <source>
        <dbReference type="ARBA" id="ARBA00023132"/>
    </source>
</evidence>
<dbReference type="EMBL" id="DF849579">
    <property type="protein sequence ID" value="GAT58155.1"/>
    <property type="molecule type" value="Genomic_DNA"/>
</dbReference>
<keyword evidence="3" id="KW-0509">mRNA transport</keyword>
<dbReference type="SUPFAM" id="SSF57667">
    <property type="entry name" value="beta-beta-alpha zinc fingers"/>
    <property type="match status" value="1"/>
</dbReference>
<protein>
    <recommendedName>
        <fullName evidence="7">C2H2-type domain-containing protein</fullName>
    </recommendedName>
</protein>
<keyword evidence="4" id="KW-0539">Nucleus</keyword>
<dbReference type="InterPro" id="IPR013087">
    <property type="entry name" value="Znf_C2H2_type"/>
</dbReference>
<keyword evidence="5" id="KW-0863">Zinc-finger</keyword>
<evidence type="ECO:0000256" key="6">
    <source>
        <dbReference type="SAM" id="MobiDB-lite"/>
    </source>
</evidence>
<dbReference type="InterPro" id="IPR025712">
    <property type="entry name" value="Nup54_alpha-helical_dom"/>
</dbReference>
<keyword evidence="3" id="KW-0811">Translocation</keyword>
<dbReference type="PROSITE" id="PS50157">
    <property type="entry name" value="ZINC_FINGER_C2H2_2"/>
    <property type="match status" value="1"/>
</dbReference>
<evidence type="ECO:0000259" key="7">
    <source>
        <dbReference type="PROSITE" id="PS50157"/>
    </source>
</evidence>
<reference evidence="8" key="1">
    <citation type="submission" date="2014-09" db="EMBL/GenBank/DDBJ databases">
        <title>Genome sequence of the luminous mushroom Mycena chlorophos for searching fungal bioluminescence genes.</title>
        <authorList>
            <person name="Tanaka Y."/>
            <person name="Kasuga D."/>
            <person name="Oba Y."/>
            <person name="Hase S."/>
            <person name="Sato K."/>
            <person name="Oba Y."/>
            <person name="Sakakibara Y."/>
        </authorList>
    </citation>
    <scope>NUCLEOTIDE SEQUENCE</scope>
</reference>
<feature type="compositionally biased region" description="Low complexity" evidence="6">
    <location>
        <begin position="37"/>
        <end position="58"/>
    </location>
</feature>
<dbReference type="PANTHER" id="PTHR13000">
    <property type="entry name" value="NUCLEOPORIN P54"/>
    <property type="match status" value="1"/>
</dbReference>
<feature type="region of interest" description="Disordered" evidence="6">
    <location>
        <begin position="1446"/>
        <end position="1483"/>
    </location>
</feature>
<feature type="compositionally biased region" description="Low complexity" evidence="6">
    <location>
        <begin position="495"/>
        <end position="505"/>
    </location>
</feature>
<keyword evidence="9" id="KW-1185">Reference proteome</keyword>
<dbReference type="PANTHER" id="PTHR13000:SF0">
    <property type="entry name" value="NUCLEOPORIN P54"/>
    <property type="match status" value="1"/>
</dbReference>
<proteinExistence type="predicted"/>
<organism evidence="8 9">
    <name type="scientific">Mycena chlorophos</name>
    <name type="common">Agaric fungus</name>
    <name type="synonym">Agaricus chlorophos</name>
    <dbReference type="NCBI Taxonomy" id="658473"/>
    <lineage>
        <taxon>Eukaryota</taxon>
        <taxon>Fungi</taxon>
        <taxon>Dikarya</taxon>
        <taxon>Basidiomycota</taxon>
        <taxon>Agaricomycotina</taxon>
        <taxon>Agaricomycetes</taxon>
        <taxon>Agaricomycetidae</taxon>
        <taxon>Agaricales</taxon>
        <taxon>Marasmiineae</taxon>
        <taxon>Mycenaceae</taxon>
        <taxon>Mycena</taxon>
    </lineage>
</organism>
<evidence type="ECO:0000313" key="9">
    <source>
        <dbReference type="Proteomes" id="UP000815677"/>
    </source>
</evidence>
<feature type="compositionally biased region" description="Polar residues" evidence="6">
    <location>
        <begin position="1128"/>
        <end position="1139"/>
    </location>
</feature>
<keyword evidence="5" id="KW-0479">Metal-binding</keyword>
<feature type="domain" description="C2H2-type" evidence="7">
    <location>
        <begin position="96"/>
        <end position="125"/>
    </location>
</feature>
<dbReference type="Proteomes" id="UP000815677">
    <property type="component" value="Unassembled WGS sequence"/>
</dbReference>